<gene>
    <name evidence="2" type="ORF">DOZ80_09565</name>
</gene>
<dbReference type="AlphaFoldDB" id="A0A327N8T9"/>
<dbReference type="EMBL" id="QLIN01000003">
    <property type="protein sequence ID" value="RAI70719.1"/>
    <property type="molecule type" value="Genomic_DNA"/>
</dbReference>
<evidence type="ECO:0000313" key="3">
    <source>
        <dbReference type="Proteomes" id="UP000249493"/>
    </source>
</evidence>
<accession>A0A327N8T9</accession>
<organism evidence="2 3">
    <name type="scientific">Pseudomonas fluorescens</name>
    <dbReference type="NCBI Taxonomy" id="294"/>
    <lineage>
        <taxon>Bacteria</taxon>
        <taxon>Pseudomonadati</taxon>
        <taxon>Pseudomonadota</taxon>
        <taxon>Gammaproteobacteria</taxon>
        <taxon>Pseudomonadales</taxon>
        <taxon>Pseudomonadaceae</taxon>
        <taxon>Pseudomonas</taxon>
    </lineage>
</organism>
<feature type="region of interest" description="Disordered" evidence="1">
    <location>
        <begin position="15"/>
        <end position="35"/>
    </location>
</feature>
<evidence type="ECO:0000313" key="2">
    <source>
        <dbReference type="EMBL" id="RAI70719.1"/>
    </source>
</evidence>
<comment type="caution">
    <text evidence="2">The sequence shown here is derived from an EMBL/GenBank/DDBJ whole genome shotgun (WGS) entry which is preliminary data.</text>
</comment>
<sequence length="72" mass="7578">MLLSGSRVELRVAPGAVPVAPGPSPDAAKVDRDVADKHPAKSSEVIFMFIMVVSWDESLPDVGVKGYAVGEQ</sequence>
<proteinExistence type="predicted"/>
<name>A0A327N8T9_PSEFL</name>
<reference evidence="2 3" key="1">
    <citation type="submission" date="2018-06" db="EMBL/GenBank/DDBJ databases">
        <authorList>
            <person name="Zhirakovskaya E."/>
        </authorList>
    </citation>
    <scope>NUCLEOTIDE SEQUENCE [LARGE SCALE GENOMIC DNA]</scope>
    <source>
        <strain evidence="2 3">LY3</strain>
    </source>
</reference>
<protein>
    <submittedName>
        <fullName evidence="2">Uncharacterized protein</fullName>
    </submittedName>
</protein>
<dbReference type="Proteomes" id="UP000249493">
    <property type="component" value="Unassembled WGS sequence"/>
</dbReference>
<evidence type="ECO:0000256" key="1">
    <source>
        <dbReference type="SAM" id="MobiDB-lite"/>
    </source>
</evidence>